<feature type="chain" id="PRO_5046810587" description="Endonuclease/exonuclease/phosphatase family protein" evidence="1">
    <location>
        <begin position="17"/>
        <end position="312"/>
    </location>
</feature>
<gene>
    <name evidence="2" type="ORF">GCM10022226_42440</name>
</gene>
<evidence type="ECO:0000313" key="3">
    <source>
        <dbReference type="Proteomes" id="UP001500888"/>
    </source>
</evidence>
<organism evidence="2 3">
    <name type="scientific">Sphaerisporangium flaviroseum</name>
    <dbReference type="NCBI Taxonomy" id="509199"/>
    <lineage>
        <taxon>Bacteria</taxon>
        <taxon>Bacillati</taxon>
        <taxon>Actinomycetota</taxon>
        <taxon>Actinomycetes</taxon>
        <taxon>Streptosporangiales</taxon>
        <taxon>Streptosporangiaceae</taxon>
        <taxon>Sphaerisporangium</taxon>
    </lineage>
</organism>
<evidence type="ECO:0000313" key="2">
    <source>
        <dbReference type="EMBL" id="GAA3817263.1"/>
    </source>
</evidence>
<dbReference type="RefSeq" id="WP_344942676.1">
    <property type="nucleotide sequence ID" value="NZ_BAAAZR010000009.1"/>
</dbReference>
<feature type="signal peptide" evidence="1">
    <location>
        <begin position="1"/>
        <end position="16"/>
    </location>
</feature>
<dbReference type="Proteomes" id="UP001500888">
    <property type="component" value="Unassembled WGS sequence"/>
</dbReference>
<proteinExistence type="predicted"/>
<evidence type="ECO:0000256" key="1">
    <source>
        <dbReference type="SAM" id="SignalP"/>
    </source>
</evidence>
<sequence length="312" mass="33517">MGVMLALLMPPAAAQAEDPTPAAVTCDGGTPAACSRTRVAPPAEPGAPGPRRSAATLPTGTNFWELQLNLCNSGIASCYTRYNNGQAVGEAAGVIRAQWPDLVTLNEICEADVMETLFATMREIWPGDWVYSGFMPAYDRGRNAPYLCANGDEYGIGILGHVPAPLYEEVRVFGDVYPDSHEGSPTQDTGSSEKRAWLCAYAVGNSYGCTTHLASSSGSIAANQCRYLMSGIVPGLWSSQGATKPSVMGGDLNLRFRGWPDAQACVPPGWFRKGDGDVQHVMATNDFAFDFTRKIDLRRTDHDAWLVALVTR</sequence>
<evidence type="ECO:0008006" key="4">
    <source>
        <dbReference type="Google" id="ProtNLM"/>
    </source>
</evidence>
<accession>A0ABP7IFU5</accession>
<protein>
    <recommendedName>
        <fullName evidence="4">Endonuclease/exonuclease/phosphatase family protein</fullName>
    </recommendedName>
</protein>
<keyword evidence="3" id="KW-1185">Reference proteome</keyword>
<dbReference type="SUPFAM" id="SSF56219">
    <property type="entry name" value="DNase I-like"/>
    <property type="match status" value="1"/>
</dbReference>
<dbReference type="EMBL" id="BAAAZR010000009">
    <property type="protein sequence ID" value="GAA3817263.1"/>
    <property type="molecule type" value="Genomic_DNA"/>
</dbReference>
<name>A0ABP7IFU5_9ACTN</name>
<keyword evidence="1" id="KW-0732">Signal</keyword>
<dbReference type="Gene3D" id="3.60.10.10">
    <property type="entry name" value="Endonuclease/exonuclease/phosphatase"/>
    <property type="match status" value="1"/>
</dbReference>
<reference evidence="3" key="1">
    <citation type="journal article" date="2019" name="Int. J. Syst. Evol. Microbiol.">
        <title>The Global Catalogue of Microorganisms (GCM) 10K type strain sequencing project: providing services to taxonomists for standard genome sequencing and annotation.</title>
        <authorList>
            <consortium name="The Broad Institute Genomics Platform"/>
            <consortium name="The Broad Institute Genome Sequencing Center for Infectious Disease"/>
            <person name="Wu L."/>
            <person name="Ma J."/>
        </authorList>
    </citation>
    <scope>NUCLEOTIDE SEQUENCE [LARGE SCALE GENOMIC DNA]</scope>
    <source>
        <strain evidence="3">JCM 16908</strain>
    </source>
</reference>
<dbReference type="InterPro" id="IPR036691">
    <property type="entry name" value="Endo/exonu/phosph_ase_sf"/>
</dbReference>
<comment type="caution">
    <text evidence="2">The sequence shown here is derived from an EMBL/GenBank/DDBJ whole genome shotgun (WGS) entry which is preliminary data.</text>
</comment>